<reference evidence="1 2" key="1">
    <citation type="submission" date="2019-01" db="EMBL/GenBank/DDBJ databases">
        <authorList>
            <person name="Ferrante I. M."/>
        </authorList>
    </citation>
    <scope>NUCLEOTIDE SEQUENCE [LARGE SCALE GENOMIC DNA]</scope>
    <source>
        <strain evidence="1 2">B856</strain>
    </source>
</reference>
<proteinExistence type="predicted"/>
<name>A0A448Z820_9STRA</name>
<gene>
    <name evidence="1" type="ORF">PSNMU_V1.4_AUG-EV-PASAV3_0049930</name>
</gene>
<dbReference type="AlphaFoldDB" id="A0A448Z820"/>
<dbReference type="EMBL" id="CAACVS010000158">
    <property type="protein sequence ID" value="VEU38176.1"/>
    <property type="molecule type" value="Genomic_DNA"/>
</dbReference>
<dbReference type="Proteomes" id="UP000291116">
    <property type="component" value="Unassembled WGS sequence"/>
</dbReference>
<sequence length="81" mass="8109">MAHQPRSGISIGGTAITAPAASRVATATFMSSTRVYALVTAFSPACIGERTPSSPPPAICAVRAPPKEGSASPNVVLCKVA</sequence>
<organism evidence="1 2">
    <name type="scientific">Pseudo-nitzschia multistriata</name>
    <dbReference type="NCBI Taxonomy" id="183589"/>
    <lineage>
        <taxon>Eukaryota</taxon>
        <taxon>Sar</taxon>
        <taxon>Stramenopiles</taxon>
        <taxon>Ochrophyta</taxon>
        <taxon>Bacillariophyta</taxon>
        <taxon>Bacillariophyceae</taxon>
        <taxon>Bacillariophycidae</taxon>
        <taxon>Bacillariales</taxon>
        <taxon>Bacillariaceae</taxon>
        <taxon>Pseudo-nitzschia</taxon>
    </lineage>
</organism>
<evidence type="ECO:0000313" key="2">
    <source>
        <dbReference type="Proteomes" id="UP000291116"/>
    </source>
</evidence>
<evidence type="ECO:0000313" key="1">
    <source>
        <dbReference type="EMBL" id="VEU38176.1"/>
    </source>
</evidence>
<accession>A0A448Z820</accession>
<keyword evidence="2" id="KW-1185">Reference proteome</keyword>
<protein>
    <submittedName>
        <fullName evidence="1">Uncharacterized protein</fullName>
    </submittedName>
</protein>